<protein>
    <submittedName>
        <fullName evidence="2">DUF411 domain-containing protein</fullName>
    </submittedName>
</protein>
<feature type="signal peptide" evidence="1">
    <location>
        <begin position="1"/>
        <end position="22"/>
    </location>
</feature>
<gene>
    <name evidence="2" type="ORF">ACFOOQ_05405</name>
</gene>
<evidence type="ECO:0000313" key="2">
    <source>
        <dbReference type="EMBL" id="MFC3674972.1"/>
    </source>
</evidence>
<evidence type="ECO:0000256" key="1">
    <source>
        <dbReference type="SAM" id="SignalP"/>
    </source>
</evidence>
<dbReference type="Pfam" id="PF04214">
    <property type="entry name" value="DUF411"/>
    <property type="match status" value="1"/>
</dbReference>
<comment type="caution">
    <text evidence="2">The sequence shown here is derived from an EMBL/GenBank/DDBJ whole genome shotgun (WGS) entry which is preliminary data.</text>
</comment>
<keyword evidence="3" id="KW-1185">Reference proteome</keyword>
<keyword evidence="1" id="KW-0732">Signal</keyword>
<sequence>MNRKHFIATLASVFLLPLTAVAQSTPAILYKNPQCGCCEGYAEYMRQNGFQVDVKPVHNLSEISQKAGIPSQLEGCHTMLIDGYVVDGHVPVNIVRKLLRDRPDIVGITLPGMPTGSPGMGGEKTAPFTVFSVPKNGGTPIVYATE</sequence>
<feature type="chain" id="PRO_5047538991" evidence="1">
    <location>
        <begin position="23"/>
        <end position="146"/>
    </location>
</feature>
<dbReference type="RefSeq" id="WP_379722657.1">
    <property type="nucleotide sequence ID" value="NZ_JBHRYJ010000001.1"/>
</dbReference>
<name>A0ABV7VD27_9PROT</name>
<reference evidence="3" key="1">
    <citation type="journal article" date="2019" name="Int. J. Syst. Evol. Microbiol.">
        <title>The Global Catalogue of Microorganisms (GCM) 10K type strain sequencing project: providing services to taxonomists for standard genome sequencing and annotation.</title>
        <authorList>
            <consortium name="The Broad Institute Genomics Platform"/>
            <consortium name="The Broad Institute Genome Sequencing Center for Infectious Disease"/>
            <person name="Wu L."/>
            <person name="Ma J."/>
        </authorList>
    </citation>
    <scope>NUCLEOTIDE SEQUENCE [LARGE SCALE GENOMIC DNA]</scope>
    <source>
        <strain evidence="3">KCTC 42182</strain>
    </source>
</reference>
<proteinExistence type="predicted"/>
<dbReference type="EMBL" id="JBHRYJ010000001">
    <property type="protein sequence ID" value="MFC3674972.1"/>
    <property type="molecule type" value="Genomic_DNA"/>
</dbReference>
<organism evidence="2 3">
    <name type="scientific">Ferrovibrio xuzhouensis</name>
    <dbReference type="NCBI Taxonomy" id="1576914"/>
    <lineage>
        <taxon>Bacteria</taxon>
        <taxon>Pseudomonadati</taxon>
        <taxon>Pseudomonadota</taxon>
        <taxon>Alphaproteobacteria</taxon>
        <taxon>Rhodospirillales</taxon>
        <taxon>Rhodospirillaceae</taxon>
        <taxon>Ferrovibrio</taxon>
    </lineage>
</organism>
<accession>A0ABV7VD27</accession>
<evidence type="ECO:0000313" key="3">
    <source>
        <dbReference type="Proteomes" id="UP001595711"/>
    </source>
</evidence>
<dbReference type="InterPro" id="IPR007332">
    <property type="entry name" value="DUF411"/>
</dbReference>
<dbReference type="Proteomes" id="UP001595711">
    <property type="component" value="Unassembled WGS sequence"/>
</dbReference>